<reference evidence="2 3" key="1">
    <citation type="journal article" date="2019" name="ACS Chem. Biol.">
        <title>Identification and Mobilization of a Cryptic Antibiotic Biosynthesis Gene Locus from a Human-Pathogenic Nocardia Isolate.</title>
        <authorList>
            <person name="Herisse M."/>
            <person name="Ishida K."/>
            <person name="Porter J.L."/>
            <person name="Howden B."/>
            <person name="Hertweck C."/>
            <person name="Stinear T.P."/>
            <person name="Pidot S.J."/>
        </authorList>
    </citation>
    <scope>NUCLEOTIDE SEQUENCE [LARGE SCALE GENOMIC DNA]</scope>
    <source>
        <strain evidence="2 3">AUSMDU00024985</strain>
    </source>
</reference>
<accession>A0A6G9XRJ1</accession>
<protein>
    <submittedName>
        <fullName evidence="2">Uncharacterized protein</fullName>
    </submittedName>
</protein>
<feature type="signal peptide" evidence="1">
    <location>
        <begin position="1"/>
        <end position="26"/>
    </location>
</feature>
<evidence type="ECO:0000313" key="3">
    <source>
        <dbReference type="Proteomes" id="UP000501705"/>
    </source>
</evidence>
<organism evidence="2 3">
    <name type="scientific">Nocardia brasiliensis</name>
    <dbReference type="NCBI Taxonomy" id="37326"/>
    <lineage>
        <taxon>Bacteria</taxon>
        <taxon>Bacillati</taxon>
        <taxon>Actinomycetota</taxon>
        <taxon>Actinomycetes</taxon>
        <taxon>Mycobacteriales</taxon>
        <taxon>Nocardiaceae</taxon>
        <taxon>Nocardia</taxon>
    </lineage>
</organism>
<gene>
    <name evidence="2" type="ORF">F5X71_15625</name>
</gene>
<dbReference type="EMBL" id="CP046171">
    <property type="protein sequence ID" value="QIS03562.1"/>
    <property type="molecule type" value="Genomic_DNA"/>
</dbReference>
<sequence>MRKPRFHRRRVLAATFPIGIAAALFGATGCGSESSGDAPDPATAATTSAAVRVELHQTGGIAGVHDIYTVDSALADQRRGQLFDLVGSQQFRSLDDSYLGPDECLDQFYYEVVVTYADNTTKNVNTDDCSQAPQLLTDVRALTKQIGVQTNHR</sequence>
<dbReference type="Proteomes" id="UP000501705">
    <property type="component" value="Chromosome"/>
</dbReference>
<dbReference type="Pfam" id="PF20242">
    <property type="entry name" value="Emfourin"/>
    <property type="match status" value="1"/>
</dbReference>
<proteinExistence type="predicted"/>
<dbReference type="PROSITE" id="PS51257">
    <property type="entry name" value="PROKAR_LIPOPROTEIN"/>
    <property type="match status" value="1"/>
</dbReference>
<keyword evidence="1" id="KW-0732">Signal</keyword>
<evidence type="ECO:0000313" key="2">
    <source>
        <dbReference type="EMBL" id="QIS03562.1"/>
    </source>
</evidence>
<dbReference type="InterPro" id="IPR049457">
    <property type="entry name" value="Emfourin"/>
</dbReference>
<dbReference type="AlphaFoldDB" id="A0A6G9XRJ1"/>
<evidence type="ECO:0000256" key="1">
    <source>
        <dbReference type="SAM" id="SignalP"/>
    </source>
</evidence>
<feature type="chain" id="PRO_5038907963" evidence="1">
    <location>
        <begin position="27"/>
        <end position="153"/>
    </location>
</feature>
<dbReference type="RefSeq" id="WP_167462633.1">
    <property type="nucleotide sequence ID" value="NZ_CP046171.1"/>
</dbReference>
<name>A0A6G9XRJ1_NOCBR</name>